<dbReference type="SUPFAM" id="SSF52540">
    <property type="entry name" value="P-loop containing nucleoside triphosphate hydrolases"/>
    <property type="match status" value="2"/>
</dbReference>
<evidence type="ECO:0000256" key="4">
    <source>
        <dbReference type="SAM" id="MobiDB-lite"/>
    </source>
</evidence>
<dbReference type="Pfam" id="PF00005">
    <property type="entry name" value="ABC_tran"/>
    <property type="match status" value="2"/>
</dbReference>
<dbReference type="AlphaFoldDB" id="A0A0C2VJS9"/>
<dbReference type="InterPro" id="IPR050611">
    <property type="entry name" value="ABCF"/>
</dbReference>
<dbReference type="RefSeq" id="WP_041056069.1">
    <property type="nucleotide sequence ID" value="NZ_JXRR01000010.1"/>
</dbReference>
<name>A0A0C2VJS9_9BACL</name>
<dbReference type="Pfam" id="PF12848">
    <property type="entry name" value="ABC_tran_Xtn"/>
    <property type="match status" value="1"/>
</dbReference>
<dbReference type="OrthoDB" id="9760950at2"/>
<evidence type="ECO:0000256" key="2">
    <source>
        <dbReference type="ARBA" id="ARBA00022741"/>
    </source>
</evidence>
<dbReference type="CDD" id="cd03221">
    <property type="entry name" value="ABCF_EF-3"/>
    <property type="match status" value="2"/>
</dbReference>
<evidence type="ECO:0000259" key="5">
    <source>
        <dbReference type="PROSITE" id="PS50893"/>
    </source>
</evidence>
<keyword evidence="1" id="KW-0677">Repeat</keyword>
<feature type="domain" description="ABC transporter" evidence="5">
    <location>
        <begin position="263"/>
        <end position="477"/>
    </location>
</feature>
<protein>
    <submittedName>
        <fullName evidence="6">ABC transporter</fullName>
    </submittedName>
</protein>
<keyword evidence="2" id="KW-0547">Nucleotide-binding</keyword>
<dbReference type="PROSITE" id="PS00211">
    <property type="entry name" value="ABC_TRANSPORTER_1"/>
    <property type="match status" value="1"/>
</dbReference>
<dbReference type="InterPro" id="IPR032781">
    <property type="entry name" value="ABC_tran_Xtn"/>
</dbReference>
<dbReference type="InterPro" id="IPR017871">
    <property type="entry name" value="ABC_transporter-like_CS"/>
</dbReference>
<evidence type="ECO:0000313" key="7">
    <source>
        <dbReference type="Proteomes" id="UP000031972"/>
    </source>
</evidence>
<keyword evidence="7" id="KW-1185">Reference proteome</keyword>
<evidence type="ECO:0000313" key="6">
    <source>
        <dbReference type="EMBL" id="KIL49137.1"/>
    </source>
</evidence>
<evidence type="ECO:0000256" key="1">
    <source>
        <dbReference type="ARBA" id="ARBA00022737"/>
    </source>
</evidence>
<dbReference type="InterPro" id="IPR003439">
    <property type="entry name" value="ABC_transporter-like_ATP-bd"/>
</dbReference>
<gene>
    <name evidence="6" type="ORF">KR50_11720</name>
</gene>
<dbReference type="PATRIC" id="fig|220754.4.peg.1192"/>
<dbReference type="GO" id="GO:0005524">
    <property type="term" value="F:ATP binding"/>
    <property type="evidence" value="ECO:0007669"/>
    <property type="project" value="UniProtKB-KW"/>
</dbReference>
<dbReference type="PROSITE" id="PS50893">
    <property type="entry name" value="ABC_TRANSPORTER_2"/>
    <property type="match status" value="2"/>
</dbReference>
<reference evidence="6 7" key="1">
    <citation type="submission" date="2015-01" db="EMBL/GenBank/DDBJ databases">
        <title>Jeotgalibacillus campisalis genome sequencing.</title>
        <authorList>
            <person name="Goh K.M."/>
            <person name="Chan K.-G."/>
            <person name="Yaakop A.S."/>
            <person name="Ee R."/>
            <person name="Gan H.M."/>
            <person name="Chan C.S."/>
        </authorList>
    </citation>
    <scope>NUCLEOTIDE SEQUENCE [LARGE SCALE GENOMIC DNA]</scope>
    <source>
        <strain evidence="6 7">SF-57</strain>
    </source>
</reference>
<accession>A0A0C2VJS9</accession>
<feature type="region of interest" description="Disordered" evidence="4">
    <location>
        <begin position="203"/>
        <end position="225"/>
    </location>
</feature>
<dbReference type="Gene3D" id="3.40.50.300">
    <property type="entry name" value="P-loop containing nucleotide triphosphate hydrolases"/>
    <property type="match status" value="3"/>
</dbReference>
<organism evidence="6 7">
    <name type="scientific">Jeotgalibacillus campisalis</name>
    <dbReference type="NCBI Taxonomy" id="220754"/>
    <lineage>
        <taxon>Bacteria</taxon>
        <taxon>Bacillati</taxon>
        <taxon>Bacillota</taxon>
        <taxon>Bacilli</taxon>
        <taxon>Bacillales</taxon>
        <taxon>Caryophanaceae</taxon>
        <taxon>Jeotgalibacillus</taxon>
    </lineage>
</organism>
<dbReference type="InterPro" id="IPR003593">
    <property type="entry name" value="AAA+_ATPase"/>
</dbReference>
<dbReference type="NCBIfam" id="NF000355">
    <property type="entry name" value="ribo_prot_ABC_F"/>
    <property type="match status" value="1"/>
</dbReference>
<comment type="caution">
    <text evidence="6">The sequence shown here is derived from an EMBL/GenBank/DDBJ whole genome shotgun (WGS) entry which is preliminary data.</text>
</comment>
<dbReference type="PANTHER" id="PTHR19211:SF100">
    <property type="entry name" value="RIBOSOME PROTECTION PROTEIN VMLR"/>
    <property type="match status" value="1"/>
</dbReference>
<dbReference type="GO" id="GO:0016887">
    <property type="term" value="F:ATP hydrolysis activity"/>
    <property type="evidence" value="ECO:0007669"/>
    <property type="project" value="InterPro"/>
</dbReference>
<dbReference type="InterPro" id="IPR027417">
    <property type="entry name" value="P-loop_NTPase"/>
</dbReference>
<dbReference type="EMBL" id="JXRR01000010">
    <property type="protein sequence ID" value="KIL49137.1"/>
    <property type="molecule type" value="Genomic_DNA"/>
</dbReference>
<evidence type="ECO:0000256" key="3">
    <source>
        <dbReference type="ARBA" id="ARBA00022840"/>
    </source>
</evidence>
<feature type="domain" description="ABC transporter" evidence="5">
    <location>
        <begin position="4"/>
        <end position="182"/>
    </location>
</feature>
<keyword evidence="3" id="KW-0067">ATP-binding</keyword>
<sequence>MLLLEANKLKKSVKDVLLFEAEQLRIYRGDRIGLVGRNGSGKTSLLSILTGHENAESGSLVSDASCHLLPQLKRTDTTKSGGEITQEYINYALSVKTDILLADEPTTNLDLTRLAQLEQQLKRFQGALVLVSHDRMFLDALCTKIWEIDDQKIKEYKGNYTAYAALKEQEKRQHEEAYDQYVKKKKQLEEAIRKKELKAERATVKPKDGGVQATNSKPYFAKKQKKLQKTASTLETKIEQMEEVEKPRHHAPIKMNLPNEEAITNRNVVTVDSYEQSAGQKFLYRTSPFRIKGGEKVAIIGENGSGKTTFLRSLMGNEQAAVFSPAVRAGYFSQNLDILQTDKTILENVMESSVHPQDLIRTVLARLHFYREDVFKPIHVLSGGERVKAAFAKVFLSELNLLILDEPTNYLDIEAVEALEQLLIDFSGTVVFVSHDRRLIEKVAEKMIVIKDNHLSLFEGGYREYHQPKPETTRDSREDDLMKLEMKLSEVLSRLSLNPSEELDREFKKLIELKKQLT</sequence>
<dbReference type="PANTHER" id="PTHR19211">
    <property type="entry name" value="ATP-BINDING TRANSPORT PROTEIN-RELATED"/>
    <property type="match status" value="1"/>
</dbReference>
<dbReference type="Proteomes" id="UP000031972">
    <property type="component" value="Unassembled WGS sequence"/>
</dbReference>
<proteinExistence type="predicted"/>
<dbReference type="SMART" id="SM00382">
    <property type="entry name" value="AAA"/>
    <property type="match status" value="2"/>
</dbReference>